<dbReference type="Pfam" id="PF04448">
    <property type="entry name" value="DUF551"/>
    <property type="match status" value="1"/>
</dbReference>
<dbReference type="InterPro" id="IPR007539">
    <property type="entry name" value="DUF551"/>
</dbReference>
<dbReference type="AlphaFoldDB" id="A0A3D9XL62"/>
<organism evidence="3 4">
    <name type="scientific">Paracoccus versutus</name>
    <name type="common">Thiobacillus versutus</name>
    <dbReference type="NCBI Taxonomy" id="34007"/>
    <lineage>
        <taxon>Bacteria</taxon>
        <taxon>Pseudomonadati</taxon>
        <taxon>Pseudomonadota</taxon>
        <taxon>Alphaproteobacteria</taxon>
        <taxon>Rhodobacterales</taxon>
        <taxon>Paracoccaceae</taxon>
        <taxon>Paracoccus</taxon>
    </lineage>
</organism>
<dbReference type="Proteomes" id="UP000256941">
    <property type="component" value="Unassembled WGS sequence"/>
</dbReference>
<dbReference type="EMBL" id="QTUJ01000002">
    <property type="protein sequence ID" value="REF70371.1"/>
    <property type="molecule type" value="Genomic_DNA"/>
</dbReference>
<name>A0A3D9XL62_PARVE</name>
<evidence type="ECO:0000313" key="4">
    <source>
        <dbReference type="Proteomes" id="UP000256941"/>
    </source>
</evidence>
<evidence type="ECO:0000259" key="2">
    <source>
        <dbReference type="Pfam" id="PF04448"/>
    </source>
</evidence>
<evidence type="ECO:0000256" key="1">
    <source>
        <dbReference type="SAM" id="MobiDB-lite"/>
    </source>
</evidence>
<sequence length="148" mass="15943">MSKTIRGMTPIDTADLERAIAAIKDATPAMAPWCVEDFSDAGDQAPDIDQHIATILNAVVSGDLVLAHRKAEAWQPISSAPKDGTTVMVYVPDFEKITEAWFCEQTGLWPHSAAYSEEGEPCNVGQPTHWRPLPAPPTTPEAEGGSDD</sequence>
<gene>
    <name evidence="3" type="ORF">BDD41_3103</name>
</gene>
<evidence type="ECO:0000313" key="3">
    <source>
        <dbReference type="EMBL" id="REF70371.1"/>
    </source>
</evidence>
<accession>A0A3D9XL62</accession>
<dbReference type="RefSeq" id="WP_166435547.1">
    <property type="nucleotide sequence ID" value="NZ_CP038197.1"/>
</dbReference>
<proteinExistence type="predicted"/>
<comment type="caution">
    <text evidence="3">The sequence shown here is derived from an EMBL/GenBank/DDBJ whole genome shotgun (WGS) entry which is preliminary data.</text>
</comment>
<feature type="domain" description="DUF551" evidence="2">
    <location>
        <begin position="81"/>
        <end position="138"/>
    </location>
</feature>
<feature type="region of interest" description="Disordered" evidence="1">
    <location>
        <begin position="116"/>
        <end position="148"/>
    </location>
</feature>
<reference evidence="3 4" key="1">
    <citation type="submission" date="2018-08" db="EMBL/GenBank/DDBJ databases">
        <title>Genomic Encyclopedia of Archaeal and Bacterial Type Strains, Phase II (KMG-II): from individual species to whole genera.</title>
        <authorList>
            <person name="Goeker M."/>
        </authorList>
    </citation>
    <scope>NUCLEOTIDE SEQUENCE [LARGE SCALE GENOMIC DNA]</scope>
    <source>
        <strain evidence="3 4">DSM 17099</strain>
    </source>
</reference>
<protein>
    <submittedName>
        <fullName evidence="3">Uncharacterized protein DUF551</fullName>
    </submittedName>
</protein>